<organism evidence="1">
    <name type="scientific">Anguilla anguilla</name>
    <name type="common">European freshwater eel</name>
    <name type="synonym">Muraena anguilla</name>
    <dbReference type="NCBI Taxonomy" id="7936"/>
    <lineage>
        <taxon>Eukaryota</taxon>
        <taxon>Metazoa</taxon>
        <taxon>Chordata</taxon>
        <taxon>Craniata</taxon>
        <taxon>Vertebrata</taxon>
        <taxon>Euteleostomi</taxon>
        <taxon>Actinopterygii</taxon>
        <taxon>Neopterygii</taxon>
        <taxon>Teleostei</taxon>
        <taxon>Anguilliformes</taxon>
        <taxon>Anguillidae</taxon>
        <taxon>Anguilla</taxon>
    </lineage>
</organism>
<reference evidence="1" key="1">
    <citation type="submission" date="2014-11" db="EMBL/GenBank/DDBJ databases">
        <authorList>
            <person name="Amaro Gonzalez C."/>
        </authorList>
    </citation>
    <scope>NUCLEOTIDE SEQUENCE</scope>
</reference>
<evidence type="ECO:0000313" key="1">
    <source>
        <dbReference type="EMBL" id="JAH72599.1"/>
    </source>
</evidence>
<sequence length="33" mass="4042">MCEHFLSFFLNFKQQIVCKVILKRYEPNIFFTG</sequence>
<accession>A0A0E9V385</accession>
<reference evidence="1" key="2">
    <citation type="journal article" date="2015" name="Fish Shellfish Immunol.">
        <title>Early steps in the European eel (Anguilla anguilla)-Vibrio vulnificus interaction in the gills: Role of the RtxA13 toxin.</title>
        <authorList>
            <person name="Callol A."/>
            <person name="Pajuelo D."/>
            <person name="Ebbesson L."/>
            <person name="Teles M."/>
            <person name="MacKenzie S."/>
            <person name="Amaro C."/>
        </authorList>
    </citation>
    <scope>NUCLEOTIDE SEQUENCE</scope>
</reference>
<name>A0A0E9V385_ANGAN</name>
<dbReference type="EMBL" id="GBXM01035978">
    <property type="protein sequence ID" value="JAH72599.1"/>
    <property type="molecule type" value="Transcribed_RNA"/>
</dbReference>
<protein>
    <submittedName>
        <fullName evidence="1">Uncharacterized protein</fullName>
    </submittedName>
</protein>
<dbReference type="AlphaFoldDB" id="A0A0E9V385"/>
<proteinExistence type="predicted"/>